<dbReference type="STRING" id="28042.GU90_14950"/>
<dbReference type="GO" id="GO:0006352">
    <property type="term" value="P:DNA-templated transcription initiation"/>
    <property type="evidence" value="ECO:0007669"/>
    <property type="project" value="InterPro"/>
</dbReference>
<dbReference type="SUPFAM" id="SSF88946">
    <property type="entry name" value="Sigma2 domain of RNA polymerase sigma factors"/>
    <property type="match status" value="1"/>
</dbReference>
<dbReference type="PANTHER" id="PTHR43133:SF8">
    <property type="entry name" value="RNA POLYMERASE SIGMA FACTOR HI_1459-RELATED"/>
    <property type="match status" value="1"/>
</dbReference>
<dbReference type="Gene3D" id="1.10.10.10">
    <property type="entry name" value="Winged helix-like DNA-binding domain superfamily/Winged helix DNA-binding domain"/>
    <property type="match status" value="1"/>
</dbReference>
<accession>A0A073B7J3</accession>
<organism evidence="9 10">
    <name type="scientific">Saccharopolyspora rectivirgula</name>
    <dbReference type="NCBI Taxonomy" id="28042"/>
    <lineage>
        <taxon>Bacteria</taxon>
        <taxon>Bacillati</taxon>
        <taxon>Actinomycetota</taxon>
        <taxon>Actinomycetes</taxon>
        <taxon>Pseudonocardiales</taxon>
        <taxon>Pseudonocardiaceae</taxon>
        <taxon>Saccharopolyspora</taxon>
    </lineage>
</organism>
<evidence type="ECO:0000313" key="10">
    <source>
        <dbReference type="Proteomes" id="UP000031419"/>
    </source>
</evidence>
<evidence type="ECO:0000256" key="4">
    <source>
        <dbReference type="ARBA" id="ARBA00023125"/>
    </source>
</evidence>
<dbReference type="InterPro" id="IPR013249">
    <property type="entry name" value="RNA_pol_sigma70_r4_t2"/>
</dbReference>
<evidence type="ECO:0000259" key="8">
    <source>
        <dbReference type="Pfam" id="PF08281"/>
    </source>
</evidence>
<dbReference type="Pfam" id="PF04542">
    <property type="entry name" value="Sigma70_r2"/>
    <property type="match status" value="1"/>
</dbReference>
<dbReference type="PANTHER" id="PTHR43133">
    <property type="entry name" value="RNA POLYMERASE ECF-TYPE SIGMA FACTO"/>
    <property type="match status" value="1"/>
</dbReference>
<dbReference type="NCBIfam" id="TIGR02937">
    <property type="entry name" value="sigma70-ECF"/>
    <property type="match status" value="1"/>
</dbReference>
<dbReference type="Proteomes" id="UP000031419">
    <property type="component" value="Unassembled WGS sequence"/>
</dbReference>
<dbReference type="GO" id="GO:0003677">
    <property type="term" value="F:DNA binding"/>
    <property type="evidence" value="ECO:0007669"/>
    <property type="project" value="UniProtKB-KW"/>
</dbReference>
<dbReference type="PROSITE" id="PS01063">
    <property type="entry name" value="SIGMA70_ECF"/>
    <property type="match status" value="1"/>
</dbReference>
<dbReference type="InterPro" id="IPR036388">
    <property type="entry name" value="WH-like_DNA-bd_sf"/>
</dbReference>
<evidence type="ECO:0000256" key="1">
    <source>
        <dbReference type="ARBA" id="ARBA00010641"/>
    </source>
</evidence>
<keyword evidence="3 6" id="KW-0731">Sigma factor</keyword>
<evidence type="ECO:0000256" key="2">
    <source>
        <dbReference type="ARBA" id="ARBA00023015"/>
    </source>
</evidence>
<dbReference type="InterPro" id="IPR007627">
    <property type="entry name" value="RNA_pol_sigma70_r2"/>
</dbReference>
<dbReference type="GO" id="GO:0006950">
    <property type="term" value="P:response to stress"/>
    <property type="evidence" value="ECO:0007669"/>
    <property type="project" value="UniProtKB-ARBA"/>
</dbReference>
<keyword evidence="5 6" id="KW-0804">Transcription</keyword>
<dbReference type="Pfam" id="PF08281">
    <property type="entry name" value="Sigma70_r4_2"/>
    <property type="match status" value="1"/>
</dbReference>
<dbReference type="InterPro" id="IPR039425">
    <property type="entry name" value="RNA_pol_sigma-70-like"/>
</dbReference>
<keyword evidence="2 6" id="KW-0805">Transcription regulation</keyword>
<comment type="caution">
    <text evidence="9">The sequence shown here is derived from an EMBL/GenBank/DDBJ whole genome shotgun (WGS) entry which is preliminary data.</text>
</comment>
<feature type="domain" description="RNA polymerase sigma-70 region 2" evidence="7">
    <location>
        <begin position="34"/>
        <end position="101"/>
    </location>
</feature>
<dbReference type="EMBL" id="JNVU01000037">
    <property type="protein sequence ID" value="KEI43629.1"/>
    <property type="molecule type" value="Genomic_DNA"/>
</dbReference>
<evidence type="ECO:0000256" key="5">
    <source>
        <dbReference type="ARBA" id="ARBA00023163"/>
    </source>
</evidence>
<sequence>MGWGSSYSGRVVELTDAVLAQRVAAGDANAFEHLVRRYSRELLGLAVRMLEDRAEAEDVVQDVLLTAWQRSAELSDPAALRAWLFQVARRRCLMVLRSRRSRRTELVAVLPERSTTLGESRHIDPQRAAEAGAGVRALGRALAGLPARQRDVWLLAEVAGLSSDEISVRIGAGESVVRGRLCRARTKLAGAMRSWR</sequence>
<keyword evidence="10" id="KW-1185">Reference proteome</keyword>
<evidence type="ECO:0000256" key="3">
    <source>
        <dbReference type="ARBA" id="ARBA00023082"/>
    </source>
</evidence>
<comment type="similarity">
    <text evidence="1 6">Belongs to the sigma-70 factor family. ECF subfamily.</text>
</comment>
<dbReference type="Gene3D" id="1.10.1740.10">
    <property type="match status" value="1"/>
</dbReference>
<dbReference type="InterPro" id="IPR000838">
    <property type="entry name" value="RNA_pol_sigma70_ECF_CS"/>
</dbReference>
<dbReference type="AlphaFoldDB" id="A0A073B7J3"/>
<reference evidence="9 10" key="1">
    <citation type="submission" date="2014-06" db="EMBL/GenBank/DDBJ databases">
        <title>Saccharopolyspora rectivirgula DSM-43113 Genome sequencing.</title>
        <authorList>
            <person name="Barrera C."/>
            <person name="Millon L."/>
            <person name="Rognon B."/>
            <person name="Zaugg C."/>
            <person name="Monod M."/>
        </authorList>
    </citation>
    <scope>NUCLEOTIDE SEQUENCE [LARGE SCALE GENOMIC DNA]</scope>
    <source>
        <strain evidence="9 10">DSM 43113</strain>
    </source>
</reference>
<dbReference type="InterPro" id="IPR013325">
    <property type="entry name" value="RNA_pol_sigma_r2"/>
</dbReference>
<dbReference type="InterPro" id="IPR013324">
    <property type="entry name" value="RNA_pol_sigma_r3/r4-like"/>
</dbReference>
<feature type="domain" description="RNA polymerase sigma factor 70 region 4 type 2" evidence="8">
    <location>
        <begin position="137"/>
        <end position="188"/>
    </location>
</feature>
<dbReference type="SUPFAM" id="SSF88659">
    <property type="entry name" value="Sigma3 and sigma4 domains of RNA polymerase sigma factors"/>
    <property type="match status" value="1"/>
</dbReference>
<name>A0A073B7J3_9PSEU</name>
<evidence type="ECO:0000256" key="6">
    <source>
        <dbReference type="RuleBase" id="RU000716"/>
    </source>
</evidence>
<dbReference type="eggNOG" id="COG1595">
    <property type="taxonomic scope" value="Bacteria"/>
</dbReference>
<dbReference type="InterPro" id="IPR014284">
    <property type="entry name" value="RNA_pol_sigma-70_dom"/>
</dbReference>
<gene>
    <name evidence="9" type="ORF">GU90_14950</name>
</gene>
<dbReference type="GO" id="GO:0016987">
    <property type="term" value="F:sigma factor activity"/>
    <property type="evidence" value="ECO:0007669"/>
    <property type="project" value="UniProtKB-KW"/>
</dbReference>
<protein>
    <recommendedName>
        <fullName evidence="6">RNA polymerase sigma factor</fullName>
    </recommendedName>
</protein>
<evidence type="ECO:0000259" key="7">
    <source>
        <dbReference type="Pfam" id="PF04542"/>
    </source>
</evidence>
<evidence type="ECO:0000313" key="9">
    <source>
        <dbReference type="EMBL" id="KEI43629.1"/>
    </source>
</evidence>
<keyword evidence="4 6" id="KW-0238">DNA-binding</keyword>
<proteinExistence type="inferred from homology"/>